<gene>
    <name evidence="1" type="ORF">GDO78_003080</name>
</gene>
<dbReference type="EMBL" id="WNTK01000011">
    <property type="protein sequence ID" value="KAG9476336.1"/>
    <property type="molecule type" value="Genomic_DNA"/>
</dbReference>
<protein>
    <submittedName>
        <fullName evidence="1">Uncharacterized protein</fullName>
    </submittedName>
</protein>
<dbReference type="AlphaFoldDB" id="A0A8J6EX54"/>
<sequence>MCLLMLDQQVLLKKCFPTLITGMDFLPTVKRLVLLQILSLAKYLPTPLTRKMYSPHIGLFLALQVSQHLECRILIVKTLPTFYNQ</sequence>
<organism evidence="1 2">
    <name type="scientific">Eleutherodactylus coqui</name>
    <name type="common">Puerto Rican coqui</name>
    <dbReference type="NCBI Taxonomy" id="57060"/>
    <lineage>
        <taxon>Eukaryota</taxon>
        <taxon>Metazoa</taxon>
        <taxon>Chordata</taxon>
        <taxon>Craniata</taxon>
        <taxon>Vertebrata</taxon>
        <taxon>Euteleostomi</taxon>
        <taxon>Amphibia</taxon>
        <taxon>Batrachia</taxon>
        <taxon>Anura</taxon>
        <taxon>Neobatrachia</taxon>
        <taxon>Hyloidea</taxon>
        <taxon>Eleutherodactylidae</taxon>
        <taxon>Eleutherodactylinae</taxon>
        <taxon>Eleutherodactylus</taxon>
        <taxon>Eleutherodactylus</taxon>
    </lineage>
</organism>
<keyword evidence="2" id="KW-1185">Reference proteome</keyword>
<proteinExistence type="predicted"/>
<accession>A0A8J6EX54</accession>
<reference evidence="1" key="1">
    <citation type="thesis" date="2020" institute="ProQuest LLC" country="789 East Eisenhower Parkway, Ann Arbor, MI, USA">
        <title>Comparative Genomics and Chromosome Evolution.</title>
        <authorList>
            <person name="Mudd A.B."/>
        </authorList>
    </citation>
    <scope>NUCLEOTIDE SEQUENCE</scope>
    <source>
        <strain evidence="1">HN-11 Male</strain>
        <tissue evidence="1">Kidney and liver</tissue>
    </source>
</reference>
<name>A0A8J6EX54_ELECQ</name>
<evidence type="ECO:0000313" key="2">
    <source>
        <dbReference type="Proteomes" id="UP000770717"/>
    </source>
</evidence>
<comment type="caution">
    <text evidence="1">The sequence shown here is derived from an EMBL/GenBank/DDBJ whole genome shotgun (WGS) entry which is preliminary data.</text>
</comment>
<dbReference type="Proteomes" id="UP000770717">
    <property type="component" value="Unassembled WGS sequence"/>
</dbReference>
<evidence type="ECO:0000313" key="1">
    <source>
        <dbReference type="EMBL" id="KAG9476336.1"/>
    </source>
</evidence>